<accession>A0ABT0HNX4</accession>
<sequence>MPDRYLYQKKALLESQIIAGEMVLADLYERKARTLEANQFDSCFSLALAINAQIQNEHLANVVLEAERQHIVNQIESR</sequence>
<gene>
    <name evidence="1" type="ORF">M0L20_17000</name>
</gene>
<proteinExistence type="predicted"/>
<organism evidence="1 2">
    <name type="scientific">Spirosoma liriopis</name>
    <dbReference type="NCBI Taxonomy" id="2937440"/>
    <lineage>
        <taxon>Bacteria</taxon>
        <taxon>Pseudomonadati</taxon>
        <taxon>Bacteroidota</taxon>
        <taxon>Cytophagia</taxon>
        <taxon>Cytophagales</taxon>
        <taxon>Cytophagaceae</taxon>
        <taxon>Spirosoma</taxon>
    </lineage>
</organism>
<protein>
    <submittedName>
        <fullName evidence="1">Uncharacterized protein</fullName>
    </submittedName>
</protein>
<comment type="caution">
    <text evidence="1">The sequence shown here is derived from an EMBL/GenBank/DDBJ whole genome shotgun (WGS) entry which is preliminary data.</text>
</comment>
<evidence type="ECO:0000313" key="1">
    <source>
        <dbReference type="EMBL" id="MCK8493567.1"/>
    </source>
</evidence>
<name>A0ABT0HNX4_9BACT</name>
<dbReference type="Proteomes" id="UP001202180">
    <property type="component" value="Unassembled WGS sequence"/>
</dbReference>
<keyword evidence="2" id="KW-1185">Reference proteome</keyword>
<dbReference type="RefSeq" id="WP_248478169.1">
    <property type="nucleotide sequence ID" value="NZ_JALPRF010000003.1"/>
</dbReference>
<evidence type="ECO:0000313" key="2">
    <source>
        <dbReference type="Proteomes" id="UP001202180"/>
    </source>
</evidence>
<dbReference type="EMBL" id="JALPRF010000003">
    <property type="protein sequence ID" value="MCK8493567.1"/>
    <property type="molecule type" value="Genomic_DNA"/>
</dbReference>
<reference evidence="1 2" key="1">
    <citation type="submission" date="2022-04" db="EMBL/GenBank/DDBJ databases">
        <title>Spirosoma sp. strain RP8 genome sequencing and assembly.</title>
        <authorList>
            <person name="Jung Y."/>
        </authorList>
    </citation>
    <scope>NUCLEOTIDE SEQUENCE [LARGE SCALE GENOMIC DNA]</scope>
    <source>
        <strain evidence="1 2">RP8</strain>
    </source>
</reference>